<accession>A0A3Q4HDC5</accession>
<dbReference type="AlphaFoldDB" id="A0A3Q4HDC5"/>
<reference evidence="1" key="1">
    <citation type="submission" date="2025-08" db="UniProtKB">
        <authorList>
            <consortium name="Ensembl"/>
        </authorList>
    </citation>
    <scope>IDENTIFICATION</scope>
</reference>
<evidence type="ECO:0000313" key="1">
    <source>
        <dbReference type="Ensembl" id="ENSNBRP00000019891.1"/>
    </source>
</evidence>
<proteinExistence type="predicted"/>
<keyword evidence="2" id="KW-1185">Reference proteome</keyword>
<dbReference type="Ensembl" id="ENSNBRT00000020420.1">
    <property type="protein sequence ID" value="ENSNBRP00000019891.1"/>
    <property type="gene ID" value="ENSNBRG00000015338.1"/>
</dbReference>
<dbReference type="Proteomes" id="UP000261580">
    <property type="component" value="Unassembled WGS sequence"/>
</dbReference>
<reference evidence="1" key="2">
    <citation type="submission" date="2025-09" db="UniProtKB">
        <authorList>
            <consortium name="Ensembl"/>
        </authorList>
    </citation>
    <scope>IDENTIFICATION</scope>
</reference>
<organism evidence="1 2">
    <name type="scientific">Neolamprologus brichardi</name>
    <name type="common">Fairy cichlid</name>
    <name type="synonym">Lamprologus brichardi</name>
    <dbReference type="NCBI Taxonomy" id="32507"/>
    <lineage>
        <taxon>Eukaryota</taxon>
        <taxon>Metazoa</taxon>
        <taxon>Chordata</taxon>
        <taxon>Craniata</taxon>
        <taxon>Vertebrata</taxon>
        <taxon>Euteleostomi</taxon>
        <taxon>Actinopterygii</taxon>
        <taxon>Neopterygii</taxon>
        <taxon>Teleostei</taxon>
        <taxon>Neoteleostei</taxon>
        <taxon>Acanthomorphata</taxon>
        <taxon>Ovalentaria</taxon>
        <taxon>Cichlomorphae</taxon>
        <taxon>Cichliformes</taxon>
        <taxon>Cichlidae</taxon>
        <taxon>African cichlids</taxon>
        <taxon>Pseudocrenilabrinae</taxon>
        <taxon>Lamprologini</taxon>
        <taxon>Neolamprologus</taxon>
    </lineage>
</organism>
<protein>
    <submittedName>
        <fullName evidence="1">Uncharacterized protein</fullName>
    </submittedName>
</protein>
<evidence type="ECO:0000313" key="2">
    <source>
        <dbReference type="Proteomes" id="UP000261580"/>
    </source>
</evidence>
<sequence>QPRWNLLSGAADWGDDSNLIMSYYYTQTRPLHNNRERGYKNQRGKTI</sequence>
<name>A0A3Q4HDC5_NEOBR</name>
<dbReference type="Bgee" id="ENSNBRG00000015338">
    <property type="expression patterns" value="Expressed in muscle tissue"/>
</dbReference>